<feature type="region of interest" description="Disordered" evidence="1">
    <location>
        <begin position="119"/>
        <end position="166"/>
    </location>
</feature>
<organism evidence="2 3">
    <name type="scientific">Mycobacterium shigaense</name>
    <dbReference type="NCBI Taxonomy" id="722731"/>
    <lineage>
        <taxon>Bacteria</taxon>
        <taxon>Bacillati</taxon>
        <taxon>Actinomycetota</taxon>
        <taxon>Actinomycetes</taxon>
        <taxon>Mycobacteriales</taxon>
        <taxon>Mycobacteriaceae</taxon>
        <taxon>Mycobacterium</taxon>
        <taxon>Mycobacterium simiae complex</taxon>
    </lineage>
</organism>
<protein>
    <submittedName>
        <fullName evidence="2">Uncharacterized protein</fullName>
    </submittedName>
</protein>
<reference evidence="3" key="1">
    <citation type="submission" date="2017-06" db="EMBL/GenBank/DDBJ databases">
        <title>Complete Genome Sequence of Mycobacterium shigaense.</title>
        <authorList>
            <person name="Fukano H."/>
            <person name="Yoshida M."/>
            <person name="Kazumi Y."/>
            <person name="Ogura Y."/>
            <person name="Mitarai S."/>
            <person name="Hayashi T."/>
            <person name="Hoshino Y."/>
        </authorList>
    </citation>
    <scope>NUCLEOTIDE SEQUENCE [LARGE SCALE GENOMIC DNA]</scope>
    <source>
        <strain evidence="3">UN-152</strain>
    </source>
</reference>
<evidence type="ECO:0000313" key="2">
    <source>
        <dbReference type="EMBL" id="BAX92052.1"/>
    </source>
</evidence>
<name>A0A1Z4EGI9_9MYCO</name>
<feature type="region of interest" description="Disordered" evidence="1">
    <location>
        <begin position="229"/>
        <end position="276"/>
    </location>
</feature>
<dbReference type="Proteomes" id="UP000217736">
    <property type="component" value="Chromosome"/>
</dbReference>
<dbReference type="EMBL" id="AP018164">
    <property type="protein sequence ID" value="BAX92052.1"/>
    <property type="molecule type" value="Genomic_DNA"/>
</dbReference>
<proteinExistence type="predicted"/>
<feature type="compositionally biased region" description="Basic residues" evidence="1">
    <location>
        <begin position="252"/>
        <end position="276"/>
    </location>
</feature>
<dbReference type="AlphaFoldDB" id="A0A1Z4EGI9"/>
<dbReference type="KEGG" id="mshg:MSG_01903"/>
<evidence type="ECO:0000313" key="3">
    <source>
        <dbReference type="Proteomes" id="UP000217736"/>
    </source>
</evidence>
<feature type="compositionally biased region" description="Basic and acidic residues" evidence="1">
    <location>
        <begin position="67"/>
        <end position="83"/>
    </location>
</feature>
<feature type="region of interest" description="Disordered" evidence="1">
    <location>
        <begin position="1"/>
        <end position="91"/>
    </location>
</feature>
<sequence length="289" mass="31805">MVLPHRHGREHPADDRQHRHHGPVPQLLAGTQQRGANDVEVVQQRVELDDARPSSDPLLPQGVVIPNDRRDKEQQPHHREQQRTDVAVAGGQDAETQLPLTPKWAAISRSFPLLGPSADHRPQFVASSRPSQGAAPGAPVGNRHPGQLGTVGATGQGGCGVGGGKHGRVRPLGARWARGHHRAGHRDDSRVEAGFFVRLADGGLYGALWAVSRPGSYTPGAAVMRPDRSTLQQHGRLPHRGRQRPATAPQRRTGRTTARRQRLSPTRDRRHASQPLRFSRRYQALRRRI</sequence>
<evidence type="ECO:0000256" key="1">
    <source>
        <dbReference type="SAM" id="MobiDB-lite"/>
    </source>
</evidence>
<feature type="compositionally biased region" description="Gly residues" evidence="1">
    <location>
        <begin position="152"/>
        <end position="164"/>
    </location>
</feature>
<accession>A0A1Z4EGI9</accession>
<keyword evidence="3" id="KW-1185">Reference proteome</keyword>
<gene>
    <name evidence="2" type="ORF">MSG_01903</name>
</gene>